<sequence>MSQHDSDMRRLPRKPLVDAVSRVLVRQGMFAADAGVSAERLFDLLAVGVDGIEWFGGLIKKIELGEIDPRGQLVQEEKTGDSGVVFDAGPLFPPAALTKVCKAIERSAATTGSAAAIVSMRNRFGPASPFDLLPYCSLITDSRFIGWASSLAGEVDDPPTLFTLRRTDDELVAVDLQRFDIDTSNLPHLAIESLVRMLDDIGLEDVYAARQEDDSAPSVLLAALPKSEFSALAEALEDCESKVIPAEDDPIPMNDFRRTSLRSMLSSHGVQLDEFFDG</sequence>
<reference evidence="1 2" key="1">
    <citation type="submission" date="2019-02" db="EMBL/GenBank/DDBJ databases">
        <title>Deep-cultivation of Planctomycetes and their phenomic and genomic characterization uncovers novel biology.</title>
        <authorList>
            <person name="Wiegand S."/>
            <person name="Jogler M."/>
            <person name="Boedeker C."/>
            <person name="Pinto D."/>
            <person name="Vollmers J."/>
            <person name="Rivas-Marin E."/>
            <person name="Kohn T."/>
            <person name="Peeters S.H."/>
            <person name="Heuer A."/>
            <person name="Rast P."/>
            <person name="Oberbeckmann S."/>
            <person name="Bunk B."/>
            <person name="Jeske O."/>
            <person name="Meyerdierks A."/>
            <person name="Storesund J.E."/>
            <person name="Kallscheuer N."/>
            <person name="Luecker S."/>
            <person name="Lage O.M."/>
            <person name="Pohl T."/>
            <person name="Merkel B.J."/>
            <person name="Hornburger P."/>
            <person name="Mueller R.-W."/>
            <person name="Bruemmer F."/>
            <person name="Labrenz M."/>
            <person name="Spormann A.M."/>
            <person name="Op den Camp H."/>
            <person name="Overmann J."/>
            <person name="Amann R."/>
            <person name="Jetten M.S.M."/>
            <person name="Mascher T."/>
            <person name="Medema M.H."/>
            <person name="Devos D.P."/>
            <person name="Kaster A.-K."/>
            <person name="Ovreas L."/>
            <person name="Rohde M."/>
            <person name="Galperin M.Y."/>
            <person name="Jogler C."/>
        </authorList>
    </citation>
    <scope>NUCLEOTIDE SEQUENCE [LARGE SCALE GENOMIC DNA]</scope>
    <source>
        <strain evidence="1 2">Pan189</strain>
    </source>
</reference>
<dbReference type="SUPFAM" id="SSF89733">
    <property type="entry name" value="L-sulfolactate dehydrogenase-like"/>
    <property type="match status" value="1"/>
</dbReference>
<proteinExistence type="predicted"/>
<dbReference type="AlphaFoldDB" id="A0A517R5W8"/>
<evidence type="ECO:0000313" key="1">
    <source>
        <dbReference type="EMBL" id="QDT39223.1"/>
    </source>
</evidence>
<dbReference type="EMBL" id="CP036268">
    <property type="protein sequence ID" value="QDT39223.1"/>
    <property type="molecule type" value="Genomic_DNA"/>
</dbReference>
<dbReference type="Proteomes" id="UP000317318">
    <property type="component" value="Chromosome"/>
</dbReference>
<keyword evidence="2" id="KW-1185">Reference proteome</keyword>
<protein>
    <submittedName>
        <fullName evidence="1">Uncharacterized protein</fullName>
    </submittedName>
</protein>
<dbReference type="OrthoDB" id="9769447at2"/>
<name>A0A517R5W8_9PLAN</name>
<evidence type="ECO:0000313" key="2">
    <source>
        <dbReference type="Proteomes" id="UP000317318"/>
    </source>
</evidence>
<organism evidence="1 2">
    <name type="scientific">Stratiformator vulcanicus</name>
    <dbReference type="NCBI Taxonomy" id="2527980"/>
    <lineage>
        <taxon>Bacteria</taxon>
        <taxon>Pseudomonadati</taxon>
        <taxon>Planctomycetota</taxon>
        <taxon>Planctomycetia</taxon>
        <taxon>Planctomycetales</taxon>
        <taxon>Planctomycetaceae</taxon>
        <taxon>Stratiformator</taxon>
    </lineage>
</organism>
<dbReference type="GO" id="GO:0016491">
    <property type="term" value="F:oxidoreductase activity"/>
    <property type="evidence" value="ECO:0007669"/>
    <property type="project" value="InterPro"/>
</dbReference>
<accession>A0A517R5W8</accession>
<gene>
    <name evidence="1" type="ORF">Pan189_36260</name>
</gene>
<dbReference type="KEGG" id="svp:Pan189_36260"/>
<dbReference type="InterPro" id="IPR036111">
    <property type="entry name" value="Mal/L-sulfo/L-lacto_DH-like_sf"/>
</dbReference>